<proteinExistence type="predicted"/>
<dbReference type="EMBL" id="FOVR01000003">
    <property type="protein sequence ID" value="SFO06173.1"/>
    <property type="molecule type" value="Genomic_DNA"/>
</dbReference>
<keyword evidence="2" id="KW-1185">Reference proteome</keyword>
<evidence type="ECO:0000313" key="1">
    <source>
        <dbReference type="EMBL" id="SFO06173.1"/>
    </source>
</evidence>
<evidence type="ECO:0008006" key="3">
    <source>
        <dbReference type="Google" id="ProtNLM"/>
    </source>
</evidence>
<dbReference type="Gene3D" id="1.10.10.60">
    <property type="entry name" value="Homeodomain-like"/>
    <property type="match status" value="1"/>
</dbReference>
<accession>A0A1I5E4B1</accession>
<organism evidence="1 2">
    <name type="scientific">Cohaesibacter marisflavi</name>
    <dbReference type="NCBI Taxonomy" id="655353"/>
    <lineage>
        <taxon>Bacteria</taxon>
        <taxon>Pseudomonadati</taxon>
        <taxon>Pseudomonadota</taxon>
        <taxon>Alphaproteobacteria</taxon>
        <taxon>Hyphomicrobiales</taxon>
        <taxon>Cohaesibacteraceae</taxon>
    </lineage>
</organism>
<dbReference type="RefSeq" id="WP_090070494.1">
    <property type="nucleotide sequence ID" value="NZ_FOVR01000003.1"/>
</dbReference>
<reference evidence="1 2" key="1">
    <citation type="submission" date="2016-10" db="EMBL/GenBank/DDBJ databases">
        <authorList>
            <person name="de Groot N.N."/>
        </authorList>
    </citation>
    <scope>NUCLEOTIDE SEQUENCE [LARGE SCALE GENOMIC DNA]</scope>
    <source>
        <strain evidence="1 2">CGMCC 1.9157</strain>
    </source>
</reference>
<dbReference type="InterPro" id="IPR048683">
    <property type="entry name" value="Sf6_terminase"/>
</dbReference>
<name>A0A1I5E4B1_9HYPH</name>
<dbReference type="Pfam" id="PF20901">
    <property type="entry name" value="Sf6_terminase"/>
    <property type="match status" value="1"/>
</dbReference>
<protein>
    <recommendedName>
        <fullName evidence="3">Terminase small subunit</fullName>
    </recommendedName>
</protein>
<gene>
    <name evidence="1" type="ORF">SAMN04488056_10317</name>
</gene>
<dbReference type="Proteomes" id="UP000199236">
    <property type="component" value="Unassembled WGS sequence"/>
</dbReference>
<dbReference type="STRING" id="655353.SAMN04488056_10317"/>
<evidence type="ECO:0000313" key="2">
    <source>
        <dbReference type="Proteomes" id="UP000199236"/>
    </source>
</evidence>
<dbReference type="AlphaFoldDB" id="A0A1I5E4B1"/>
<sequence length="175" mass="19839">MTVKKNKSKKPRQPYVLSKAKWQEILAEIMEGQSLNSICKREGMPKAATVYKALAKDPEKQKEYTLACDIRLETRLDEIIDIADDGSNDWMERKTKSGDVITVVDHEHVTRSKLRIEARQWEAAKLKPKKYGVPAQMVLVKDADEEGATAKPRSTEEIKAAIIELMAQSKAKKDK</sequence>